<dbReference type="Pfam" id="PF04542">
    <property type="entry name" value="Sigma70_r2"/>
    <property type="match status" value="1"/>
</dbReference>
<comment type="similarity">
    <text evidence="1">Belongs to the sigma-70 factor family. ECF subfamily.</text>
</comment>
<dbReference type="GO" id="GO:0003677">
    <property type="term" value="F:DNA binding"/>
    <property type="evidence" value="ECO:0007669"/>
    <property type="project" value="InterPro"/>
</dbReference>
<dbReference type="SUPFAM" id="SSF88946">
    <property type="entry name" value="Sigma2 domain of RNA polymerase sigma factors"/>
    <property type="match status" value="1"/>
</dbReference>
<reference evidence="8" key="1">
    <citation type="submission" date="2016-06" db="EMBL/GenBank/DDBJ databases">
        <title>Complete genome sequence of Actinoalloteichus fjordicus DSM 46855 (=ADI127-17), type strain of the new species Actinoalloteichus fjordicus.</title>
        <authorList>
            <person name="Ruckert C."/>
            <person name="Nouioui I."/>
            <person name="Willmese J."/>
            <person name="van Wezel G."/>
            <person name="Klenk H.-P."/>
            <person name="Kalinowski J."/>
            <person name="Zotchev S.B."/>
        </authorList>
    </citation>
    <scope>NUCLEOTIDE SEQUENCE [LARGE SCALE GENOMIC DNA]</scope>
    <source>
        <strain evidence="8">ADI127-7</strain>
    </source>
</reference>
<dbReference type="InterPro" id="IPR013249">
    <property type="entry name" value="RNA_pol_sigma70_r4_t2"/>
</dbReference>
<dbReference type="InterPro" id="IPR007627">
    <property type="entry name" value="RNA_pol_sigma70_r2"/>
</dbReference>
<keyword evidence="8" id="KW-1185">Reference proteome</keyword>
<feature type="domain" description="RNA polymerase sigma-70 region 2" evidence="5">
    <location>
        <begin position="45"/>
        <end position="113"/>
    </location>
</feature>
<feature type="domain" description="RNA polymerase sigma factor 70 region 4 type 2" evidence="6">
    <location>
        <begin position="146"/>
        <end position="198"/>
    </location>
</feature>
<dbReference type="SUPFAM" id="SSF88659">
    <property type="entry name" value="Sigma3 and sigma4 domains of RNA polymerase sigma factors"/>
    <property type="match status" value="1"/>
</dbReference>
<keyword evidence="3" id="KW-0731">Sigma factor</keyword>
<protein>
    <submittedName>
        <fullName evidence="7">RNA polymerase sigma factor, sigma-70 family</fullName>
    </submittedName>
</protein>
<dbReference type="PANTHER" id="PTHR43133:SF25">
    <property type="entry name" value="RNA POLYMERASE SIGMA FACTOR RFAY-RELATED"/>
    <property type="match status" value="1"/>
</dbReference>
<evidence type="ECO:0000313" key="7">
    <source>
        <dbReference type="EMBL" id="APU14517.1"/>
    </source>
</evidence>
<evidence type="ECO:0000259" key="5">
    <source>
        <dbReference type="Pfam" id="PF04542"/>
    </source>
</evidence>
<dbReference type="Gene3D" id="1.10.10.10">
    <property type="entry name" value="Winged helix-like DNA-binding domain superfamily/Winged helix DNA-binding domain"/>
    <property type="match status" value="1"/>
</dbReference>
<dbReference type="InterPro" id="IPR039425">
    <property type="entry name" value="RNA_pol_sigma-70-like"/>
</dbReference>
<evidence type="ECO:0000256" key="2">
    <source>
        <dbReference type="ARBA" id="ARBA00023015"/>
    </source>
</evidence>
<dbReference type="GO" id="GO:0006352">
    <property type="term" value="P:DNA-templated transcription initiation"/>
    <property type="evidence" value="ECO:0007669"/>
    <property type="project" value="InterPro"/>
</dbReference>
<evidence type="ECO:0000259" key="6">
    <source>
        <dbReference type="Pfam" id="PF08281"/>
    </source>
</evidence>
<dbReference type="Gene3D" id="1.10.1740.10">
    <property type="match status" value="1"/>
</dbReference>
<accession>A0AAC9LBG3</accession>
<dbReference type="Proteomes" id="UP000185511">
    <property type="component" value="Chromosome"/>
</dbReference>
<evidence type="ECO:0000256" key="3">
    <source>
        <dbReference type="ARBA" id="ARBA00023082"/>
    </source>
</evidence>
<evidence type="ECO:0000256" key="1">
    <source>
        <dbReference type="ARBA" id="ARBA00010641"/>
    </source>
</evidence>
<gene>
    <name evidence="7" type="ORF">UA74_12285</name>
</gene>
<dbReference type="NCBIfam" id="TIGR02937">
    <property type="entry name" value="sigma70-ECF"/>
    <property type="match status" value="1"/>
</dbReference>
<keyword evidence="4" id="KW-0804">Transcription</keyword>
<dbReference type="KEGG" id="acad:UA74_12285"/>
<dbReference type="EMBL" id="CP016076">
    <property type="protein sequence ID" value="APU14517.1"/>
    <property type="molecule type" value="Genomic_DNA"/>
</dbReference>
<dbReference type="AlphaFoldDB" id="A0AAC9LBG3"/>
<dbReference type="GO" id="GO:0016987">
    <property type="term" value="F:sigma factor activity"/>
    <property type="evidence" value="ECO:0007669"/>
    <property type="project" value="UniProtKB-KW"/>
</dbReference>
<sequence length="207" mass="22893">MAKSPPNAAQGEGPLPAEQIPLAALADAALWQRSAQGDHAAFGALFERHSEAVWNHAYRLTASWSTAEDLTSSTFLAAWHRRADMRLTRESALPWLFTVAGNLARTEFRGRSRLRRALSRLGGDREPVTDHAERVEDRLDGEDRLRRVLAAVDRLPRAEREAVQLCLLGELSTAEAADALGIAEVSLRSRISRARSRLRALLALEAR</sequence>
<dbReference type="InterPro" id="IPR014284">
    <property type="entry name" value="RNA_pol_sigma-70_dom"/>
</dbReference>
<organism evidence="7 8">
    <name type="scientific">Actinoalloteichus fjordicus</name>
    <dbReference type="NCBI Taxonomy" id="1612552"/>
    <lineage>
        <taxon>Bacteria</taxon>
        <taxon>Bacillati</taxon>
        <taxon>Actinomycetota</taxon>
        <taxon>Actinomycetes</taxon>
        <taxon>Pseudonocardiales</taxon>
        <taxon>Pseudonocardiaceae</taxon>
        <taxon>Actinoalloteichus</taxon>
    </lineage>
</organism>
<dbReference type="InterPro" id="IPR013324">
    <property type="entry name" value="RNA_pol_sigma_r3/r4-like"/>
</dbReference>
<name>A0AAC9LBG3_9PSEU</name>
<dbReference type="InterPro" id="IPR013325">
    <property type="entry name" value="RNA_pol_sigma_r2"/>
</dbReference>
<dbReference type="Pfam" id="PF08281">
    <property type="entry name" value="Sigma70_r4_2"/>
    <property type="match status" value="1"/>
</dbReference>
<keyword evidence="2" id="KW-0805">Transcription regulation</keyword>
<dbReference type="InterPro" id="IPR036388">
    <property type="entry name" value="WH-like_DNA-bd_sf"/>
</dbReference>
<proteinExistence type="inferred from homology"/>
<dbReference type="PANTHER" id="PTHR43133">
    <property type="entry name" value="RNA POLYMERASE ECF-TYPE SIGMA FACTO"/>
    <property type="match status" value="1"/>
</dbReference>
<evidence type="ECO:0000256" key="4">
    <source>
        <dbReference type="ARBA" id="ARBA00023163"/>
    </source>
</evidence>
<evidence type="ECO:0000313" key="8">
    <source>
        <dbReference type="Proteomes" id="UP000185511"/>
    </source>
</evidence>